<dbReference type="GO" id="GO:0030041">
    <property type="term" value="P:actin filament polymerization"/>
    <property type="evidence" value="ECO:0007669"/>
    <property type="project" value="TreeGrafter"/>
</dbReference>
<dbReference type="Pfam" id="PF10266">
    <property type="entry name" value="Strumpellin"/>
    <property type="match status" value="1"/>
</dbReference>
<dbReference type="RefSeq" id="XP_030745333.1">
    <property type="nucleotide sequence ID" value="XM_030889473.1"/>
</dbReference>
<dbReference type="GO" id="GO:0071203">
    <property type="term" value="C:WASH complex"/>
    <property type="evidence" value="ECO:0007669"/>
    <property type="project" value="InterPro"/>
</dbReference>
<dbReference type="GO" id="GO:0007032">
    <property type="term" value="P:endosome organization"/>
    <property type="evidence" value="ECO:0007669"/>
    <property type="project" value="TreeGrafter"/>
</dbReference>
<protein>
    <submittedName>
        <fullName evidence="3">WASH complex subunit 5</fullName>
    </submittedName>
</protein>
<dbReference type="KEGG" id="soy:115874352"/>
<dbReference type="GO" id="GO:0005768">
    <property type="term" value="C:endosome"/>
    <property type="evidence" value="ECO:0007669"/>
    <property type="project" value="TreeGrafter"/>
</dbReference>
<dbReference type="PANTHER" id="PTHR15691">
    <property type="entry name" value="WASH COMPLEX SUBUNIT 5"/>
    <property type="match status" value="1"/>
</dbReference>
<dbReference type="InParanoid" id="A0A6J2X2B4"/>
<dbReference type="FunCoup" id="A0A6J2X2B4">
    <property type="interactions" value="1700"/>
</dbReference>
<dbReference type="GO" id="GO:0140285">
    <property type="term" value="P:endosome fission"/>
    <property type="evidence" value="ECO:0007669"/>
    <property type="project" value="TreeGrafter"/>
</dbReference>
<dbReference type="OrthoDB" id="565118at2759"/>
<dbReference type="GeneID" id="115874352"/>
<proteinExistence type="inferred from homology"/>
<dbReference type="Proteomes" id="UP000504635">
    <property type="component" value="Unplaced"/>
</dbReference>
<dbReference type="PANTHER" id="PTHR15691:SF6">
    <property type="entry name" value="WASH COMPLEX SUBUNIT 5"/>
    <property type="match status" value="1"/>
</dbReference>
<gene>
    <name evidence="3" type="primary">LOC115874352</name>
</gene>
<reference evidence="3" key="1">
    <citation type="submission" date="2025-08" db="UniProtKB">
        <authorList>
            <consortium name="RefSeq"/>
        </authorList>
    </citation>
    <scope>IDENTIFICATION</scope>
    <source>
        <tissue evidence="3">Gonads</tissue>
    </source>
</reference>
<organism evidence="2 3">
    <name type="scientific">Sitophilus oryzae</name>
    <name type="common">Rice weevil</name>
    <name type="synonym">Curculio oryzae</name>
    <dbReference type="NCBI Taxonomy" id="7048"/>
    <lineage>
        <taxon>Eukaryota</taxon>
        <taxon>Metazoa</taxon>
        <taxon>Ecdysozoa</taxon>
        <taxon>Arthropoda</taxon>
        <taxon>Hexapoda</taxon>
        <taxon>Insecta</taxon>
        <taxon>Pterygota</taxon>
        <taxon>Neoptera</taxon>
        <taxon>Endopterygota</taxon>
        <taxon>Coleoptera</taxon>
        <taxon>Polyphaga</taxon>
        <taxon>Cucujiformia</taxon>
        <taxon>Curculionidae</taxon>
        <taxon>Dryophthorinae</taxon>
        <taxon>Sitophilus</taxon>
    </lineage>
</organism>
<sequence length="1142" mass="133033">MKEFVAENNICGQTILLLVSRGNAIIAELLRLKDYVPKVFKLENKEDVQKYGQIIFDFAYFKTSDVLEDQIESNENLRDLDEEFRDNHLEILKRFYLLFESIHSYIIDLNKYIEELETGFYLNYSLDIVFLDIEGKQLLCEGLFLYGLMLLLMDSSIEGCVRERLLVSYYRYTSQRKNTKSSFDEVCKLLRDTGFTATKKPMNYPEDYFKRIPIKIDYIELVIGRLRADDIYSQITYYPLPKHRSTALSTQASMLYISLFFASPILHSQAATMREIVDKFFSDNWIISVYMGHLVNLIESWDNFKAAKLALNNTLDISNIKMCASNYGTNVQELLKTTGNLLKEGTITRDTFLKDTNSIINTLRESNATIRWLILHTRNEHLDRSKKVKQYRDLTIAESNCEQSNIFKLLLNTAQLELVSKELFQKVLNDKSKRWESFKQDSCESLSELSEVFGGTKPLSKIKKNENLEAWFKEIAKQVESLNEEDSNSSRKLVQLIQALEEVQEYHQLDNNLQVVQCLIDIRNNLHLMIKTMNIKEDVLINLQIIGDISYAWELIDVYTPIMQNGIKKEPKLVTKLRAVFLKLASAMEFPLIRINQAHSEDLISVSEYYSRELEIYIRKVLQIIPKSMFQKLGRIIEIQRSVLKEIPASIEKEKLKEYAQLEERFEFAELTHLASIFSQGMLMMKSTLVGVVRLDAKKLLEDGIRKELVQYISEALHSELKFETKSKLNLKEKLKLLGCTMEGYKKSFEYIQDYINVNGLKIWQEEVTRIINYNVEQECNSFLRNKTHFWQSAFQSRYVPIPSFPSTDESVNFIGRLSREIIKLTDPRSAVYLKETSTWYDIKHHKPIFNKVTVDSISQVIEIAGLVGLDRLFSFMITTALQKIVLLLEMKDKQNNSWLNVMTTIKSDLKNSNISDMQNPLKTYQVYINRATKIWAEFLDKLLLIGQLQLLRNLINLCLNNSCRFNANDLLSALRCLDKALMIQIKEDDKHPSEGFLFKISEYFNYAGLGAPLDKIYVTSKSELDHSIALFIFVLAHVNKMFLPQISGQYRKNDQIDGVAVSVGIHTIVKQFHTNVNKEFIKLICEYIIQLIKFNKLKNNETGLEVTLMLNFMNCYTDYSECSRKFFREYLPDEILYTYTQ</sequence>
<dbReference type="CTD" id="39766"/>
<evidence type="ECO:0000256" key="1">
    <source>
        <dbReference type="ARBA" id="ARBA00006224"/>
    </source>
</evidence>
<comment type="similarity">
    <text evidence="1">Belongs to the strumpellin family.</text>
</comment>
<accession>A0A6J2X2B4</accession>
<dbReference type="GO" id="GO:0051125">
    <property type="term" value="P:regulation of actin nucleation"/>
    <property type="evidence" value="ECO:0007669"/>
    <property type="project" value="TreeGrafter"/>
</dbReference>
<evidence type="ECO:0000313" key="3">
    <source>
        <dbReference type="RefSeq" id="XP_030745333.1"/>
    </source>
</evidence>
<dbReference type="AlphaFoldDB" id="A0A6J2X2B4"/>
<keyword evidence="2" id="KW-1185">Reference proteome</keyword>
<evidence type="ECO:0000313" key="2">
    <source>
        <dbReference type="Proteomes" id="UP000504635"/>
    </source>
</evidence>
<dbReference type="InterPro" id="IPR019393">
    <property type="entry name" value="WASH_strumpellin"/>
</dbReference>
<name>A0A6J2X2B4_SITOR</name>